<reference evidence="1" key="1">
    <citation type="submission" date="2014-11" db="EMBL/GenBank/DDBJ databases">
        <authorList>
            <person name="Amaro Gonzalez C."/>
        </authorList>
    </citation>
    <scope>NUCLEOTIDE SEQUENCE</scope>
</reference>
<sequence>MYQYHSSDDNAALNSTHI</sequence>
<dbReference type="AlphaFoldDB" id="A0A0E9R1G5"/>
<protein>
    <submittedName>
        <fullName evidence="1">Uncharacterized protein</fullName>
    </submittedName>
</protein>
<name>A0A0E9R1G5_ANGAN</name>
<accession>A0A0E9R1G5</accession>
<proteinExistence type="predicted"/>
<reference evidence="1" key="2">
    <citation type="journal article" date="2015" name="Fish Shellfish Immunol.">
        <title>Early steps in the European eel (Anguilla anguilla)-Vibrio vulnificus interaction in the gills: Role of the RtxA13 toxin.</title>
        <authorList>
            <person name="Callol A."/>
            <person name="Pajuelo D."/>
            <person name="Ebbesson L."/>
            <person name="Teles M."/>
            <person name="MacKenzie S."/>
            <person name="Amaro C."/>
        </authorList>
    </citation>
    <scope>NUCLEOTIDE SEQUENCE</scope>
</reference>
<evidence type="ECO:0000313" key="1">
    <source>
        <dbReference type="EMBL" id="JAH22300.1"/>
    </source>
</evidence>
<organism evidence="1">
    <name type="scientific">Anguilla anguilla</name>
    <name type="common">European freshwater eel</name>
    <name type="synonym">Muraena anguilla</name>
    <dbReference type="NCBI Taxonomy" id="7936"/>
    <lineage>
        <taxon>Eukaryota</taxon>
        <taxon>Metazoa</taxon>
        <taxon>Chordata</taxon>
        <taxon>Craniata</taxon>
        <taxon>Vertebrata</taxon>
        <taxon>Euteleostomi</taxon>
        <taxon>Actinopterygii</taxon>
        <taxon>Neopterygii</taxon>
        <taxon>Teleostei</taxon>
        <taxon>Anguilliformes</taxon>
        <taxon>Anguillidae</taxon>
        <taxon>Anguilla</taxon>
    </lineage>
</organism>
<dbReference type="EMBL" id="GBXM01086277">
    <property type="protein sequence ID" value="JAH22300.1"/>
    <property type="molecule type" value="Transcribed_RNA"/>
</dbReference>